<keyword evidence="2" id="KW-0858">Xylan degradation</keyword>
<keyword evidence="3 7" id="KW-0378">Hydrolase</keyword>
<evidence type="ECO:0000256" key="6">
    <source>
        <dbReference type="PIRSR" id="PIRSR606710-2"/>
    </source>
</evidence>
<dbReference type="GO" id="GO:0004553">
    <property type="term" value="F:hydrolase activity, hydrolyzing O-glycosyl compounds"/>
    <property type="evidence" value="ECO:0007669"/>
    <property type="project" value="InterPro"/>
</dbReference>
<name>A0A9D1ZMT8_9LACO</name>
<dbReference type="CDD" id="cd18620">
    <property type="entry name" value="GH43_XylA-like"/>
    <property type="match status" value="1"/>
</dbReference>
<feature type="domain" description="CBM6" evidence="8">
    <location>
        <begin position="323"/>
        <end position="425"/>
    </location>
</feature>
<dbReference type="InterPro" id="IPR052176">
    <property type="entry name" value="Glycosyl_Hydrlase_43_Enz"/>
</dbReference>
<gene>
    <name evidence="9" type="ORF">H9820_05785</name>
</gene>
<comment type="similarity">
    <text evidence="1 7">Belongs to the glycosyl hydrolase 43 family.</text>
</comment>
<reference evidence="9" key="1">
    <citation type="journal article" date="2021" name="PeerJ">
        <title>Extensive microbial diversity within the chicken gut microbiome revealed by metagenomics and culture.</title>
        <authorList>
            <person name="Gilroy R."/>
            <person name="Ravi A."/>
            <person name="Getino M."/>
            <person name="Pursley I."/>
            <person name="Horton D.L."/>
            <person name="Alikhan N.F."/>
            <person name="Baker D."/>
            <person name="Gharbi K."/>
            <person name="Hall N."/>
            <person name="Watson M."/>
            <person name="Adriaenssens E.M."/>
            <person name="Foster-Nyarko E."/>
            <person name="Jarju S."/>
            <person name="Secka A."/>
            <person name="Antonio M."/>
            <person name="Oren A."/>
            <person name="Chaudhuri R.R."/>
            <person name="La Ragione R."/>
            <person name="Hildebrand F."/>
            <person name="Pallen M.J."/>
        </authorList>
    </citation>
    <scope>NUCLEOTIDE SEQUENCE</scope>
    <source>
        <strain evidence="9">3204</strain>
    </source>
</reference>
<keyword evidence="4" id="KW-0119">Carbohydrate metabolism</keyword>
<keyword evidence="5 7" id="KW-0326">Glycosidase</keyword>
<evidence type="ECO:0000313" key="10">
    <source>
        <dbReference type="Proteomes" id="UP000824013"/>
    </source>
</evidence>
<evidence type="ECO:0000256" key="4">
    <source>
        <dbReference type="ARBA" id="ARBA00023277"/>
    </source>
</evidence>
<dbReference type="Gene3D" id="2.60.120.260">
    <property type="entry name" value="Galactose-binding domain-like"/>
    <property type="match status" value="1"/>
</dbReference>
<dbReference type="Pfam" id="PF04616">
    <property type="entry name" value="Glyco_hydro_43"/>
    <property type="match status" value="1"/>
</dbReference>
<dbReference type="InterPro" id="IPR008979">
    <property type="entry name" value="Galactose-bd-like_sf"/>
</dbReference>
<dbReference type="InterPro" id="IPR006710">
    <property type="entry name" value="Glyco_hydro_43"/>
</dbReference>
<organism evidence="9 10">
    <name type="scientific">Candidatus Companilactobacillus pullicola</name>
    <dbReference type="NCBI Taxonomy" id="2838523"/>
    <lineage>
        <taxon>Bacteria</taxon>
        <taxon>Bacillati</taxon>
        <taxon>Bacillota</taxon>
        <taxon>Bacilli</taxon>
        <taxon>Lactobacillales</taxon>
        <taxon>Lactobacillaceae</taxon>
        <taxon>Companilactobacillus</taxon>
    </lineage>
</organism>
<dbReference type="EMBL" id="DXCM01000035">
    <property type="protein sequence ID" value="HIY92440.1"/>
    <property type="molecule type" value="Genomic_DNA"/>
</dbReference>
<evidence type="ECO:0000256" key="1">
    <source>
        <dbReference type="ARBA" id="ARBA00009865"/>
    </source>
</evidence>
<dbReference type="InterPro" id="IPR023296">
    <property type="entry name" value="Glyco_hydro_beta-prop_sf"/>
</dbReference>
<dbReference type="Gene3D" id="2.115.10.20">
    <property type="entry name" value="Glycosyl hydrolase domain, family 43"/>
    <property type="match status" value="1"/>
</dbReference>
<comment type="caution">
    <text evidence="9">The sequence shown here is derived from an EMBL/GenBank/DDBJ whole genome shotgun (WGS) entry which is preliminary data.</text>
</comment>
<keyword evidence="2" id="KW-0624">Polysaccharide degradation</keyword>
<dbReference type="GO" id="GO:0030246">
    <property type="term" value="F:carbohydrate binding"/>
    <property type="evidence" value="ECO:0007669"/>
    <property type="project" value="InterPro"/>
</dbReference>
<dbReference type="GO" id="GO:0045493">
    <property type="term" value="P:xylan catabolic process"/>
    <property type="evidence" value="ECO:0007669"/>
    <property type="project" value="UniProtKB-KW"/>
</dbReference>
<dbReference type="SUPFAM" id="SSF49785">
    <property type="entry name" value="Galactose-binding domain-like"/>
    <property type="match status" value="1"/>
</dbReference>
<dbReference type="Proteomes" id="UP000824013">
    <property type="component" value="Unassembled WGS sequence"/>
</dbReference>
<sequence>MNPILKSNNYIPDVEARTMPDGKVYLYGSRDNPGDTEFCSTQYQTFSSQDLIHWQDEGTIFNSTDEIYGVNNGLTLGAPDCIYYEGKYYLYYCMYGNRMGVAVSDTPVGPFRNLGNITPADRQSIDPAIFVDDDGTCYYFWGQFHLQGGKLDKDMKTVIPETINSNILTEHEQGFHEGASIRKINGTYYITYTDISRGRASCLAYATSKSPLGPYKKRGIIIDNTGSDSEDWNNHGSIEMFQNNLYVFYHRSSQNSIYNRRVCIEPLSMDSDGNISEVHMTSNGVEDHFPANSPINVRHLSKMRLKLPFNSLIHPMSLMPRDNEEVLSYTKNQDWIQFNRVDLGKKCQKVEIDAASPKPMTVEFWIENNHKIGQITVNPTGSTWNIYKKFAGQIESTSGIHTIWIRFVSKDNAVGRLGDLKDFCFKEE</sequence>
<evidence type="ECO:0000256" key="7">
    <source>
        <dbReference type="RuleBase" id="RU361187"/>
    </source>
</evidence>
<dbReference type="PANTHER" id="PTHR43772:SF2">
    <property type="entry name" value="PUTATIVE (AFU_ORTHOLOGUE AFUA_2G04480)-RELATED"/>
    <property type="match status" value="1"/>
</dbReference>
<evidence type="ECO:0000256" key="5">
    <source>
        <dbReference type="ARBA" id="ARBA00023295"/>
    </source>
</evidence>
<dbReference type="AlphaFoldDB" id="A0A9D1ZMT8"/>
<accession>A0A9D1ZMT8</accession>
<dbReference type="SUPFAM" id="SSF75005">
    <property type="entry name" value="Arabinanase/levansucrase/invertase"/>
    <property type="match status" value="1"/>
</dbReference>
<evidence type="ECO:0000256" key="2">
    <source>
        <dbReference type="ARBA" id="ARBA00022651"/>
    </source>
</evidence>
<reference evidence="9" key="2">
    <citation type="submission" date="2021-04" db="EMBL/GenBank/DDBJ databases">
        <authorList>
            <person name="Gilroy R."/>
        </authorList>
    </citation>
    <scope>NUCLEOTIDE SEQUENCE</scope>
    <source>
        <strain evidence="9">3204</strain>
    </source>
</reference>
<dbReference type="Pfam" id="PF03422">
    <property type="entry name" value="CBM_6"/>
    <property type="match status" value="1"/>
</dbReference>
<dbReference type="CDD" id="cd04084">
    <property type="entry name" value="CBM6_xylanase-like"/>
    <property type="match status" value="1"/>
</dbReference>
<evidence type="ECO:0000256" key="3">
    <source>
        <dbReference type="ARBA" id="ARBA00022801"/>
    </source>
</evidence>
<evidence type="ECO:0000259" key="8">
    <source>
        <dbReference type="Pfam" id="PF03422"/>
    </source>
</evidence>
<dbReference type="InterPro" id="IPR005084">
    <property type="entry name" value="CBM6"/>
</dbReference>
<proteinExistence type="inferred from homology"/>
<protein>
    <submittedName>
        <fullName evidence="9">Family 43 glycosylhydrolase</fullName>
    </submittedName>
</protein>
<evidence type="ECO:0000313" key="9">
    <source>
        <dbReference type="EMBL" id="HIY92440.1"/>
    </source>
</evidence>
<dbReference type="PANTHER" id="PTHR43772">
    <property type="entry name" value="ENDO-1,4-BETA-XYLANASE"/>
    <property type="match status" value="1"/>
</dbReference>
<feature type="site" description="Important for catalytic activity, responsible for pKa modulation of the active site Glu and correct orientation of both the proton donor and substrate" evidence="6">
    <location>
        <position position="126"/>
    </location>
</feature>